<dbReference type="RefSeq" id="XP_005718607.1">
    <property type="nucleotide sequence ID" value="XM_005718550.1"/>
</dbReference>
<gene>
    <name evidence="2" type="ORF">CHC_T00001192001</name>
</gene>
<evidence type="ECO:0000313" key="3">
    <source>
        <dbReference type="Proteomes" id="UP000012073"/>
    </source>
</evidence>
<evidence type="ECO:0000313" key="2">
    <source>
        <dbReference type="EMBL" id="CDF38702.1"/>
    </source>
</evidence>
<dbReference type="GeneID" id="17326328"/>
<dbReference type="AlphaFoldDB" id="R7QJK8"/>
<protein>
    <submittedName>
        <fullName evidence="2">Uncharacterized protein</fullName>
    </submittedName>
</protein>
<evidence type="ECO:0000256" key="1">
    <source>
        <dbReference type="SAM" id="SignalP"/>
    </source>
</evidence>
<feature type="chain" id="PRO_5004443390" evidence="1">
    <location>
        <begin position="21"/>
        <end position="128"/>
    </location>
</feature>
<proteinExistence type="predicted"/>
<keyword evidence="1" id="KW-0732">Signal</keyword>
<feature type="signal peptide" evidence="1">
    <location>
        <begin position="1"/>
        <end position="20"/>
    </location>
</feature>
<name>R7QJK8_CHOCR</name>
<dbReference type="Gramene" id="CDF38702">
    <property type="protein sequence ID" value="CDF38702"/>
    <property type="gene ID" value="CHC_T00001192001"/>
</dbReference>
<sequence>MTLIAVCLLCSAHAVPSLKGETLETTVRCNTDFVVARGLNSGVSRIACNECALCVSDDECSTGKCWGYVKGELKCVYDHPESKAKCFPPKSLCSSCLVDDQCASKKCWGHKCVEKDIKSIWKCFGHYH</sequence>
<reference evidence="3" key="1">
    <citation type="journal article" date="2013" name="Proc. Natl. Acad. Sci. U.S.A.">
        <title>Genome structure and metabolic features in the red seaweed Chondrus crispus shed light on evolution of the Archaeplastida.</title>
        <authorList>
            <person name="Collen J."/>
            <person name="Porcel B."/>
            <person name="Carre W."/>
            <person name="Ball S.G."/>
            <person name="Chaparro C."/>
            <person name="Tonon T."/>
            <person name="Barbeyron T."/>
            <person name="Michel G."/>
            <person name="Noel B."/>
            <person name="Valentin K."/>
            <person name="Elias M."/>
            <person name="Artiguenave F."/>
            <person name="Arun A."/>
            <person name="Aury J.M."/>
            <person name="Barbosa-Neto J.F."/>
            <person name="Bothwell J.H."/>
            <person name="Bouget F.Y."/>
            <person name="Brillet L."/>
            <person name="Cabello-Hurtado F."/>
            <person name="Capella-Gutierrez S."/>
            <person name="Charrier B."/>
            <person name="Cladiere L."/>
            <person name="Cock J.M."/>
            <person name="Coelho S.M."/>
            <person name="Colleoni C."/>
            <person name="Czjzek M."/>
            <person name="Da Silva C."/>
            <person name="Delage L."/>
            <person name="Denoeud F."/>
            <person name="Deschamps P."/>
            <person name="Dittami S.M."/>
            <person name="Gabaldon T."/>
            <person name="Gachon C.M."/>
            <person name="Groisillier A."/>
            <person name="Herve C."/>
            <person name="Jabbari K."/>
            <person name="Katinka M."/>
            <person name="Kloareg B."/>
            <person name="Kowalczyk N."/>
            <person name="Labadie K."/>
            <person name="Leblanc C."/>
            <person name="Lopez P.J."/>
            <person name="McLachlan D.H."/>
            <person name="Meslet-Cladiere L."/>
            <person name="Moustafa A."/>
            <person name="Nehr Z."/>
            <person name="Nyvall Collen P."/>
            <person name="Panaud O."/>
            <person name="Partensky F."/>
            <person name="Poulain J."/>
            <person name="Rensing S.A."/>
            <person name="Rousvoal S."/>
            <person name="Samson G."/>
            <person name="Symeonidi A."/>
            <person name="Weissenbach J."/>
            <person name="Zambounis A."/>
            <person name="Wincker P."/>
            <person name="Boyen C."/>
        </authorList>
    </citation>
    <scope>NUCLEOTIDE SEQUENCE [LARGE SCALE GENOMIC DNA]</scope>
    <source>
        <strain evidence="3">cv. Stackhouse</strain>
    </source>
</reference>
<dbReference type="PhylomeDB" id="R7QJK8"/>
<organism evidence="2 3">
    <name type="scientific">Chondrus crispus</name>
    <name type="common">Carrageen Irish moss</name>
    <name type="synonym">Polymorpha crispa</name>
    <dbReference type="NCBI Taxonomy" id="2769"/>
    <lineage>
        <taxon>Eukaryota</taxon>
        <taxon>Rhodophyta</taxon>
        <taxon>Florideophyceae</taxon>
        <taxon>Rhodymeniophycidae</taxon>
        <taxon>Gigartinales</taxon>
        <taxon>Gigartinaceae</taxon>
        <taxon>Chondrus</taxon>
    </lineage>
</organism>
<dbReference type="Proteomes" id="UP000012073">
    <property type="component" value="Unassembled WGS sequence"/>
</dbReference>
<dbReference type="EMBL" id="HG001956">
    <property type="protein sequence ID" value="CDF38702.1"/>
    <property type="molecule type" value="Genomic_DNA"/>
</dbReference>
<keyword evidence="3" id="KW-1185">Reference proteome</keyword>
<dbReference type="KEGG" id="ccp:CHC_T00001192001"/>
<accession>R7QJK8</accession>